<feature type="repeat" description="Solcar" evidence="4">
    <location>
        <begin position="327"/>
        <end position="400"/>
    </location>
</feature>
<dbReference type="AlphaFoldDB" id="L8H4H4"/>
<keyword evidence="5" id="KW-0813">Transport</keyword>
<sequence>MSDIEYQAPHSLRAAEAEAAAEQPNLSSSHSDSSGSTSSSSSSPTAPRRQRRASSLSTSAPSGPAASMQASGERRISRRERLSGRGFMPPASGGGGGFDEELDDYEDGDVGTTDVLLYLARRIACEFGANLAFNLPLRLVSLRQAARPLGHPQHSLAHEVKSLISPSSSSADSWKYVLGTSAFIGMSEVVAGLFSGGVSMYFDSGHIPTVDEWHEHEKPTIYGVSRKQLAVFAGKLLTGVFFYPFFAVAPILLATHRWPGTGQFFRDLAYNRNGFWNALALNVAKYSIIDLAPFLETKLYHYLQLVPEEDEENEDEWEAENSSLFSAKRFIKYGLSFTSTALACLLYVPLDVLTTQMVVYPTQYSGVVDCARKVWAAEGLKGLYRGCWANLLSEQELLFI</sequence>
<evidence type="ECO:0000256" key="7">
    <source>
        <dbReference type="SAM" id="Phobius"/>
    </source>
</evidence>
<dbReference type="OrthoDB" id="250329at2759"/>
<dbReference type="SUPFAM" id="SSF103506">
    <property type="entry name" value="Mitochondrial carrier"/>
    <property type="match status" value="1"/>
</dbReference>
<feature type="compositionally biased region" description="Basic and acidic residues" evidence="6">
    <location>
        <begin position="72"/>
        <end position="83"/>
    </location>
</feature>
<gene>
    <name evidence="8" type="ORF">ACA1_114540</name>
</gene>
<dbReference type="KEGG" id="acan:ACA1_114540"/>
<evidence type="ECO:0000256" key="5">
    <source>
        <dbReference type="RuleBase" id="RU000488"/>
    </source>
</evidence>
<dbReference type="GO" id="GO:0016020">
    <property type="term" value="C:membrane"/>
    <property type="evidence" value="ECO:0007669"/>
    <property type="project" value="UniProtKB-SubCell"/>
</dbReference>
<evidence type="ECO:0000256" key="2">
    <source>
        <dbReference type="ARBA" id="ARBA00022692"/>
    </source>
</evidence>
<feature type="transmembrane region" description="Helical" evidence="7">
    <location>
        <begin position="236"/>
        <end position="255"/>
    </location>
</feature>
<dbReference type="VEuPathDB" id="AmoebaDB:ACA1_114540"/>
<evidence type="ECO:0000313" key="9">
    <source>
        <dbReference type="Proteomes" id="UP000011083"/>
    </source>
</evidence>
<evidence type="ECO:0000256" key="4">
    <source>
        <dbReference type="PROSITE-ProRule" id="PRU00282"/>
    </source>
</evidence>
<dbReference type="PROSITE" id="PS50920">
    <property type="entry name" value="SOLCAR"/>
    <property type="match status" value="1"/>
</dbReference>
<dbReference type="Proteomes" id="UP000011083">
    <property type="component" value="Unassembled WGS sequence"/>
</dbReference>
<comment type="similarity">
    <text evidence="5">Belongs to the mitochondrial carrier (TC 2.A.29) family.</text>
</comment>
<evidence type="ECO:0000256" key="6">
    <source>
        <dbReference type="SAM" id="MobiDB-lite"/>
    </source>
</evidence>
<dbReference type="InterPro" id="IPR018108">
    <property type="entry name" value="MCP_transmembrane"/>
</dbReference>
<feature type="region of interest" description="Disordered" evidence="6">
    <location>
        <begin position="1"/>
        <end position="105"/>
    </location>
</feature>
<dbReference type="Gene3D" id="1.50.40.10">
    <property type="entry name" value="Mitochondrial carrier domain"/>
    <property type="match status" value="1"/>
</dbReference>
<dbReference type="GeneID" id="14920918"/>
<keyword evidence="7" id="KW-1133">Transmembrane helix</keyword>
<evidence type="ECO:0000256" key="3">
    <source>
        <dbReference type="ARBA" id="ARBA00023136"/>
    </source>
</evidence>
<dbReference type="STRING" id="1257118.L8H4H4"/>
<dbReference type="EMBL" id="KB007926">
    <property type="protein sequence ID" value="ELR20075.1"/>
    <property type="molecule type" value="Genomic_DNA"/>
</dbReference>
<dbReference type="RefSeq" id="XP_004342185.1">
    <property type="nucleotide sequence ID" value="XM_004342136.1"/>
</dbReference>
<evidence type="ECO:0000256" key="1">
    <source>
        <dbReference type="ARBA" id="ARBA00004141"/>
    </source>
</evidence>
<accession>L8H4H4</accession>
<evidence type="ECO:0000313" key="8">
    <source>
        <dbReference type="EMBL" id="ELR20075.1"/>
    </source>
</evidence>
<reference evidence="8 9" key="1">
    <citation type="journal article" date="2013" name="Genome Biol.">
        <title>Genome of Acanthamoeba castellanii highlights extensive lateral gene transfer and early evolution of tyrosine kinase signaling.</title>
        <authorList>
            <person name="Clarke M."/>
            <person name="Lohan A.J."/>
            <person name="Liu B."/>
            <person name="Lagkouvardos I."/>
            <person name="Roy S."/>
            <person name="Zafar N."/>
            <person name="Bertelli C."/>
            <person name="Schilde C."/>
            <person name="Kianianmomeni A."/>
            <person name="Burglin T.R."/>
            <person name="Frech C."/>
            <person name="Turcotte B."/>
            <person name="Kopec K.O."/>
            <person name="Synnott J.M."/>
            <person name="Choo C."/>
            <person name="Paponov I."/>
            <person name="Finkler A."/>
            <person name="Soon Heng Tan C."/>
            <person name="Hutchins A.P."/>
            <person name="Weinmeier T."/>
            <person name="Rattei T."/>
            <person name="Chu J.S."/>
            <person name="Gimenez G."/>
            <person name="Irimia M."/>
            <person name="Rigden D.J."/>
            <person name="Fitzpatrick D.A."/>
            <person name="Lorenzo-Morales J."/>
            <person name="Bateman A."/>
            <person name="Chiu C.H."/>
            <person name="Tang P."/>
            <person name="Hegemann P."/>
            <person name="Fromm H."/>
            <person name="Raoult D."/>
            <person name="Greub G."/>
            <person name="Miranda-Saavedra D."/>
            <person name="Chen N."/>
            <person name="Nash P."/>
            <person name="Ginger M.L."/>
            <person name="Horn M."/>
            <person name="Schaap P."/>
            <person name="Caler L."/>
            <person name="Loftus B."/>
        </authorList>
    </citation>
    <scope>NUCLEOTIDE SEQUENCE [LARGE SCALE GENOMIC DNA]</scope>
    <source>
        <strain evidence="8 9">Neff</strain>
    </source>
</reference>
<keyword evidence="3 4" id="KW-0472">Membrane</keyword>
<protein>
    <submittedName>
        <fullName evidence="8">Carrier superfamily protein</fullName>
    </submittedName>
</protein>
<dbReference type="Pfam" id="PF00153">
    <property type="entry name" value="Mito_carr"/>
    <property type="match status" value="1"/>
</dbReference>
<name>L8H4H4_ACACF</name>
<proteinExistence type="inferred from homology"/>
<organism evidence="8 9">
    <name type="scientific">Acanthamoeba castellanii (strain ATCC 30010 / Neff)</name>
    <dbReference type="NCBI Taxonomy" id="1257118"/>
    <lineage>
        <taxon>Eukaryota</taxon>
        <taxon>Amoebozoa</taxon>
        <taxon>Discosea</taxon>
        <taxon>Longamoebia</taxon>
        <taxon>Centramoebida</taxon>
        <taxon>Acanthamoebidae</taxon>
        <taxon>Acanthamoeba</taxon>
    </lineage>
</organism>
<dbReference type="InterPro" id="IPR023395">
    <property type="entry name" value="MCP_dom_sf"/>
</dbReference>
<comment type="subcellular location">
    <subcellularLocation>
        <location evidence="1">Membrane</location>
        <topology evidence="1">Multi-pass membrane protein</topology>
    </subcellularLocation>
</comment>
<feature type="compositionally biased region" description="Low complexity" evidence="6">
    <location>
        <begin position="17"/>
        <end position="47"/>
    </location>
</feature>
<keyword evidence="2 4" id="KW-0812">Transmembrane</keyword>
<keyword evidence="9" id="KW-1185">Reference proteome</keyword>